<feature type="chain" id="PRO_5045080229" description="UrcA family protein" evidence="2">
    <location>
        <begin position="24"/>
        <end position="75"/>
    </location>
</feature>
<evidence type="ECO:0000256" key="1">
    <source>
        <dbReference type="ARBA" id="ARBA00022801"/>
    </source>
</evidence>
<keyword evidence="1" id="KW-0378">Hydrolase</keyword>
<dbReference type="EMBL" id="BSOB01000050">
    <property type="protein sequence ID" value="GLQ94947.1"/>
    <property type="molecule type" value="Genomic_DNA"/>
</dbReference>
<organism evidence="3 4">
    <name type="scientific">Dyella acidisoli</name>
    <dbReference type="NCBI Taxonomy" id="1867834"/>
    <lineage>
        <taxon>Bacteria</taxon>
        <taxon>Pseudomonadati</taxon>
        <taxon>Pseudomonadota</taxon>
        <taxon>Gammaproteobacteria</taxon>
        <taxon>Lysobacterales</taxon>
        <taxon>Rhodanobacteraceae</taxon>
        <taxon>Dyella</taxon>
    </lineage>
</organism>
<dbReference type="Proteomes" id="UP001156670">
    <property type="component" value="Unassembled WGS sequence"/>
</dbReference>
<evidence type="ECO:0000313" key="3">
    <source>
        <dbReference type="EMBL" id="GLQ94947.1"/>
    </source>
</evidence>
<keyword evidence="4" id="KW-1185">Reference proteome</keyword>
<proteinExistence type="predicted"/>
<evidence type="ECO:0000256" key="2">
    <source>
        <dbReference type="SAM" id="SignalP"/>
    </source>
</evidence>
<dbReference type="RefSeq" id="WP_284322628.1">
    <property type="nucleotide sequence ID" value="NZ_BSOB01000050.1"/>
</dbReference>
<comment type="caution">
    <text evidence="3">The sequence shown here is derived from an EMBL/GenBank/DDBJ whole genome shotgun (WGS) entry which is preliminary data.</text>
</comment>
<dbReference type="Gene3D" id="3.30.379.10">
    <property type="entry name" value="Chitobiase/beta-hexosaminidase domain 2-like"/>
    <property type="match status" value="1"/>
</dbReference>
<protein>
    <recommendedName>
        <fullName evidence="5">UrcA family protein</fullName>
    </recommendedName>
</protein>
<name>A0ABQ5XUA2_9GAMM</name>
<accession>A0ABQ5XUA2</accession>
<gene>
    <name evidence="3" type="ORF">GCM10007901_39000</name>
</gene>
<evidence type="ECO:0000313" key="4">
    <source>
        <dbReference type="Proteomes" id="UP001156670"/>
    </source>
</evidence>
<evidence type="ECO:0008006" key="5">
    <source>
        <dbReference type="Google" id="ProtNLM"/>
    </source>
</evidence>
<reference evidence="4" key="1">
    <citation type="journal article" date="2019" name="Int. J. Syst. Evol. Microbiol.">
        <title>The Global Catalogue of Microorganisms (GCM) 10K type strain sequencing project: providing services to taxonomists for standard genome sequencing and annotation.</title>
        <authorList>
            <consortium name="The Broad Institute Genomics Platform"/>
            <consortium name="The Broad Institute Genome Sequencing Center for Infectious Disease"/>
            <person name="Wu L."/>
            <person name="Ma J."/>
        </authorList>
    </citation>
    <scope>NUCLEOTIDE SEQUENCE [LARGE SCALE GENOMIC DNA]</scope>
    <source>
        <strain evidence="4">NBRC 111980</strain>
    </source>
</reference>
<dbReference type="InterPro" id="IPR029018">
    <property type="entry name" value="Hex-like_dom2"/>
</dbReference>
<feature type="signal peptide" evidence="2">
    <location>
        <begin position="1"/>
        <end position="23"/>
    </location>
</feature>
<sequence>MLKPLLAWCLGLSIVIASTQAVAEITIIPKPQQMEAGERSYHLDAQTGIDAPERVRAVEAIAFLCEAIPASSLFC</sequence>
<keyword evidence="2" id="KW-0732">Signal</keyword>